<keyword evidence="6 10" id="KW-1133">Transmembrane helix</keyword>
<dbReference type="InterPro" id="IPR048279">
    <property type="entry name" value="MdtK-like"/>
</dbReference>
<evidence type="ECO:0000256" key="9">
    <source>
        <dbReference type="ARBA" id="ARBA00031636"/>
    </source>
</evidence>
<protein>
    <recommendedName>
        <fullName evidence="9">Multidrug-efflux transporter</fullName>
    </recommendedName>
</protein>
<dbReference type="InterPro" id="IPR002528">
    <property type="entry name" value="MATE_fam"/>
</dbReference>
<evidence type="ECO:0000256" key="1">
    <source>
        <dbReference type="ARBA" id="ARBA00004429"/>
    </source>
</evidence>
<reference evidence="11" key="1">
    <citation type="submission" date="2021-11" db="EMBL/GenBank/DDBJ databases">
        <title>BS-T2-15 a new species belonging to the Comamonadaceae family isolated from the soil of a French oak forest.</title>
        <authorList>
            <person name="Mieszkin S."/>
            <person name="Alain K."/>
        </authorList>
    </citation>
    <scope>NUCLEOTIDE SEQUENCE</scope>
    <source>
        <strain evidence="11">BS-T2-15</strain>
    </source>
</reference>
<feature type="transmembrane region" description="Helical" evidence="10">
    <location>
        <begin position="232"/>
        <end position="256"/>
    </location>
</feature>
<dbReference type="AlphaFoldDB" id="A0A9X2C085"/>
<dbReference type="NCBIfam" id="TIGR00797">
    <property type="entry name" value="matE"/>
    <property type="match status" value="1"/>
</dbReference>
<dbReference type="GO" id="GO:0015297">
    <property type="term" value="F:antiporter activity"/>
    <property type="evidence" value="ECO:0007669"/>
    <property type="project" value="UniProtKB-KW"/>
</dbReference>
<dbReference type="EMBL" id="JAJLJH010000003">
    <property type="protein sequence ID" value="MCK9687062.1"/>
    <property type="molecule type" value="Genomic_DNA"/>
</dbReference>
<comment type="caution">
    <text evidence="11">The sequence shown here is derived from an EMBL/GenBank/DDBJ whole genome shotgun (WGS) entry which is preliminary data.</text>
</comment>
<evidence type="ECO:0000256" key="10">
    <source>
        <dbReference type="SAM" id="Phobius"/>
    </source>
</evidence>
<feature type="transmembrane region" description="Helical" evidence="10">
    <location>
        <begin position="165"/>
        <end position="184"/>
    </location>
</feature>
<dbReference type="Pfam" id="PF01554">
    <property type="entry name" value="MatE"/>
    <property type="match status" value="2"/>
</dbReference>
<dbReference type="GO" id="GO:0006811">
    <property type="term" value="P:monoatomic ion transport"/>
    <property type="evidence" value="ECO:0007669"/>
    <property type="project" value="UniProtKB-KW"/>
</dbReference>
<dbReference type="PANTHER" id="PTHR43298">
    <property type="entry name" value="MULTIDRUG RESISTANCE PROTEIN NORM-RELATED"/>
    <property type="match status" value="1"/>
</dbReference>
<evidence type="ECO:0000313" key="12">
    <source>
        <dbReference type="Proteomes" id="UP001139353"/>
    </source>
</evidence>
<organism evidence="11 12">
    <name type="scientific">Scleromatobacter humisilvae</name>
    <dbReference type="NCBI Taxonomy" id="2897159"/>
    <lineage>
        <taxon>Bacteria</taxon>
        <taxon>Pseudomonadati</taxon>
        <taxon>Pseudomonadota</taxon>
        <taxon>Betaproteobacteria</taxon>
        <taxon>Burkholderiales</taxon>
        <taxon>Sphaerotilaceae</taxon>
        <taxon>Scleromatobacter</taxon>
    </lineage>
</organism>
<dbReference type="PANTHER" id="PTHR43298:SF2">
    <property type="entry name" value="FMN_FAD EXPORTER YEEO-RELATED"/>
    <property type="match status" value="1"/>
</dbReference>
<feature type="transmembrane region" description="Helical" evidence="10">
    <location>
        <begin position="416"/>
        <end position="435"/>
    </location>
</feature>
<feature type="transmembrane region" description="Helical" evidence="10">
    <location>
        <begin position="190"/>
        <end position="211"/>
    </location>
</feature>
<keyword evidence="5 10" id="KW-0812">Transmembrane</keyword>
<keyword evidence="12" id="KW-1185">Reference proteome</keyword>
<feature type="transmembrane region" description="Helical" evidence="10">
    <location>
        <begin position="319"/>
        <end position="337"/>
    </location>
</feature>
<feature type="transmembrane region" description="Helical" evidence="10">
    <location>
        <begin position="276"/>
        <end position="298"/>
    </location>
</feature>
<dbReference type="PIRSF" id="PIRSF006603">
    <property type="entry name" value="DinF"/>
    <property type="match status" value="1"/>
</dbReference>
<evidence type="ECO:0000256" key="5">
    <source>
        <dbReference type="ARBA" id="ARBA00022692"/>
    </source>
</evidence>
<evidence type="ECO:0000256" key="4">
    <source>
        <dbReference type="ARBA" id="ARBA00022475"/>
    </source>
</evidence>
<dbReference type="RefSeq" id="WP_275683097.1">
    <property type="nucleotide sequence ID" value="NZ_JAJLJH010000003.1"/>
</dbReference>
<keyword evidence="7" id="KW-0406">Ion transport</keyword>
<evidence type="ECO:0000256" key="7">
    <source>
        <dbReference type="ARBA" id="ARBA00023065"/>
    </source>
</evidence>
<accession>A0A9X2C085</accession>
<dbReference type="Proteomes" id="UP001139353">
    <property type="component" value="Unassembled WGS sequence"/>
</dbReference>
<evidence type="ECO:0000256" key="8">
    <source>
        <dbReference type="ARBA" id="ARBA00023136"/>
    </source>
</evidence>
<evidence type="ECO:0000313" key="11">
    <source>
        <dbReference type="EMBL" id="MCK9687062.1"/>
    </source>
</evidence>
<evidence type="ECO:0000256" key="6">
    <source>
        <dbReference type="ARBA" id="ARBA00022989"/>
    </source>
</evidence>
<keyword evidence="2" id="KW-0813">Transport</keyword>
<dbReference type="GO" id="GO:0005886">
    <property type="term" value="C:plasma membrane"/>
    <property type="evidence" value="ECO:0007669"/>
    <property type="project" value="UniProtKB-SubCell"/>
</dbReference>
<feature type="transmembrane region" description="Helical" evidence="10">
    <location>
        <begin position="385"/>
        <end position="404"/>
    </location>
</feature>
<evidence type="ECO:0000256" key="2">
    <source>
        <dbReference type="ARBA" id="ARBA00022448"/>
    </source>
</evidence>
<feature type="transmembrane region" description="Helical" evidence="10">
    <location>
        <begin position="357"/>
        <end position="378"/>
    </location>
</feature>
<gene>
    <name evidence="11" type="ORF">LPC04_15220</name>
</gene>
<name>A0A9X2C085_9BURK</name>
<feature type="transmembrane region" description="Helical" evidence="10">
    <location>
        <begin position="90"/>
        <end position="112"/>
    </location>
</feature>
<comment type="subcellular location">
    <subcellularLocation>
        <location evidence="1">Cell inner membrane</location>
        <topology evidence="1">Multi-pass membrane protein</topology>
    </subcellularLocation>
</comment>
<feature type="transmembrane region" description="Helical" evidence="10">
    <location>
        <begin position="12"/>
        <end position="33"/>
    </location>
</feature>
<proteinExistence type="predicted"/>
<evidence type="ECO:0000256" key="3">
    <source>
        <dbReference type="ARBA" id="ARBA00022449"/>
    </source>
</evidence>
<dbReference type="GO" id="GO:0042910">
    <property type="term" value="F:xenobiotic transmembrane transporter activity"/>
    <property type="evidence" value="ECO:0007669"/>
    <property type="project" value="InterPro"/>
</dbReference>
<keyword evidence="4" id="KW-1003">Cell membrane</keyword>
<dbReference type="InterPro" id="IPR050222">
    <property type="entry name" value="MATE_MdtK"/>
</dbReference>
<keyword evidence="3" id="KW-0050">Antiport</keyword>
<sequence>MRDLTQGSIRGHLIAMAMPITIGMLVQTLYLMVDLYFVSSIGKEAVAGVAAAGNVTMLVMALTQMLAVATVSLVARALGAKDKAAASRVFGQAMLLGMACVVATIALGVGLGPSYMRGLAADAGVASAGVTFILWSLPGLALQFVLAVAGSVLRGAGIARPGMVVQLATVGMNIVLAPILIAGWGTHHPLGVAGAGLATSLSVAVGVLLLARYLRQLGDIVAMSGGLPRPAFALLGQMLRIGLPAGGEFVIMVVLNSINYALIRDFGADAQAGFGIAARVMQALVMPAMAVSFAIPAIAGQNFGGRRPDRVMDTLKQGLAIELVLMASIVAVCQLWAPVPVAWFTADPRAAEVAVTILHVVSWNFFGAGIVFACSGMFQAMGNTLPALLSSFTRLLTFVLPALWISRRAGFALIDVWHLSVASVFLQAIVSLVLVRRQMGTRLAPMRLPASEAATVG</sequence>
<feature type="transmembrane region" description="Helical" evidence="10">
    <location>
        <begin position="132"/>
        <end position="153"/>
    </location>
</feature>
<keyword evidence="8 10" id="KW-0472">Membrane</keyword>
<feature type="transmembrane region" description="Helical" evidence="10">
    <location>
        <begin position="45"/>
        <end position="78"/>
    </location>
</feature>